<gene>
    <name evidence="4" type="ORF">N4264_24130</name>
</gene>
<evidence type="ECO:0000256" key="2">
    <source>
        <dbReference type="SAM" id="MobiDB-lite"/>
    </source>
</evidence>
<feature type="region of interest" description="Disordered" evidence="2">
    <location>
        <begin position="372"/>
        <end position="417"/>
    </location>
</feature>
<evidence type="ECO:0000256" key="3">
    <source>
        <dbReference type="SAM" id="Phobius"/>
    </source>
</evidence>
<protein>
    <submittedName>
        <fullName evidence="4">PilN domain-containing protein</fullName>
    </submittedName>
</protein>
<dbReference type="Pfam" id="PF05137">
    <property type="entry name" value="PilN"/>
    <property type="match status" value="1"/>
</dbReference>
<keyword evidence="3" id="KW-0812">Transmembrane</keyword>
<dbReference type="RefSeq" id="WP_261694754.1">
    <property type="nucleotide sequence ID" value="NZ_CP104694.1"/>
</dbReference>
<evidence type="ECO:0000256" key="1">
    <source>
        <dbReference type="SAM" id="Coils"/>
    </source>
</evidence>
<organism evidence="4 5">
    <name type="scientific">Tahibacter amnicola</name>
    <dbReference type="NCBI Taxonomy" id="2976241"/>
    <lineage>
        <taxon>Bacteria</taxon>
        <taxon>Pseudomonadati</taxon>
        <taxon>Pseudomonadota</taxon>
        <taxon>Gammaproteobacteria</taxon>
        <taxon>Lysobacterales</taxon>
        <taxon>Rhodanobacteraceae</taxon>
        <taxon>Tahibacter</taxon>
    </lineage>
</organism>
<dbReference type="InterPro" id="IPR043129">
    <property type="entry name" value="ATPase_NBD"/>
</dbReference>
<dbReference type="PANTHER" id="PTHR40278">
    <property type="entry name" value="DNA UTILIZATION PROTEIN HOFN"/>
    <property type="match status" value="1"/>
</dbReference>
<feature type="compositionally biased region" description="Basic and acidic residues" evidence="2">
    <location>
        <begin position="373"/>
        <end position="408"/>
    </location>
</feature>
<reference evidence="4" key="1">
    <citation type="submission" date="2022-09" db="EMBL/GenBank/DDBJ databases">
        <title>Tahibacter sp. nov., isolated from a fresh water.</title>
        <authorList>
            <person name="Baek J.H."/>
            <person name="Lee J.K."/>
            <person name="Kim J.M."/>
            <person name="Jeon C.O."/>
        </authorList>
    </citation>
    <scope>NUCLEOTIDE SEQUENCE</scope>
    <source>
        <strain evidence="4">W38</strain>
    </source>
</reference>
<keyword evidence="5" id="KW-1185">Reference proteome</keyword>
<name>A0ABY6BD85_9GAMM</name>
<dbReference type="SUPFAM" id="SSF53067">
    <property type="entry name" value="Actin-like ATPase domain"/>
    <property type="match status" value="1"/>
</dbReference>
<dbReference type="Proteomes" id="UP001064632">
    <property type="component" value="Chromosome"/>
</dbReference>
<dbReference type="InterPro" id="IPR052534">
    <property type="entry name" value="Extracell_DNA_Util/SecSys_Comp"/>
</dbReference>
<accession>A0ABY6BD85</accession>
<dbReference type="PANTHER" id="PTHR40278:SF1">
    <property type="entry name" value="DNA UTILIZATION PROTEIN HOFN"/>
    <property type="match status" value="1"/>
</dbReference>
<dbReference type="InterPro" id="IPR007813">
    <property type="entry name" value="PilN"/>
</dbReference>
<feature type="coiled-coil region" evidence="1">
    <location>
        <begin position="245"/>
        <end position="279"/>
    </location>
</feature>
<sequence length="417" mass="46290">MAILDVLEPQLVRLRARYAKTPLPRFFAWWAGELVSLLPAKWRAALAEGREALLLHTDGDQLIVRRETATGVADLGTISLQSEPETQRAEFARLRQTIDEPQLRQFYCVSPKRVLRRSMSLPAATEGNLRQVLSFEMDRQTPFKADQVYFDFRELGRDAAGRQLHVDLLVMPRSQFDQDLAPVTQLGIALDGVDCWQDADDGRRLGVNLLPNERRARRRNTRLLLNLGLASVAVIMALAVMARTVSNREDAVNAMTEEVAKAQNDAKQVAALRKTLEETIDSANFLAQKKASVVPTIELLDDLTKRLPDNTYLERLNITEDGRVELQGLGENVESLIAELQKSNVLAEPAFQGVIQPDPRLKKDRFNLVAQLKRKEAPKDAVSKPDAEKPAGGDTGGKDTKAPDEAKQEGMNASAAG</sequence>
<keyword evidence="3" id="KW-1133">Transmembrane helix</keyword>
<feature type="transmembrane region" description="Helical" evidence="3">
    <location>
        <begin position="223"/>
        <end position="242"/>
    </location>
</feature>
<proteinExistence type="predicted"/>
<evidence type="ECO:0000313" key="4">
    <source>
        <dbReference type="EMBL" id="UXI67785.1"/>
    </source>
</evidence>
<dbReference type="EMBL" id="CP104694">
    <property type="protein sequence ID" value="UXI67785.1"/>
    <property type="molecule type" value="Genomic_DNA"/>
</dbReference>
<keyword evidence="3" id="KW-0472">Membrane</keyword>
<dbReference type="Gene3D" id="3.30.1490.300">
    <property type="match status" value="1"/>
</dbReference>
<keyword evidence="1" id="KW-0175">Coiled coil</keyword>
<evidence type="ECO:0000313" key="5">
    <source>
        <dbReference type="Proteomes" id="UP001064632"/>
    </source>
</evidence>